<gene>
    <name evidence="1" type="ORF">HAP41_0000015190</name>
</gene>
<protein>
    <submittedName>
        <fullName evidence="1">Uncharacterized protein</fullName>
    </submittedName>
</protein>
<reference evidence="1" key="1">
    <citation type="journal article" date="2017" name="Syst. Appl. Microbiol.">
        <title>Soybeans inoculated with root zone soils of Canadian native legumes harbour diverse and novel Bradyrhizobium spp. that possess agricultural potential.</title>
        <authorList>
            <person name="Bromfield E.S.P."/>
            <person name="Cloutier S."/>
            <person name="Tambong J.T."/>
            <person name="Tran Thi T.V."/>
        </authorList>
    </citation>
    <scope>NUCLEOTIDE SEQUENCE</scope>
    <source>
        <strain evidence="1">1S5</strain>
    </source>
</reference>
<dbReference type="EMBL" id="CP096255">
    <property type="protein sequence ID" value="UPT90174.1"/>
    <property type="molecule type" value="Genomic_DNA"/>
</dbReference>
<dbReference type="Proteomes" id="UP000551709">
    <property type="component" value="Chromosome"/>
</dbReference>
<organism evidence="1 2">
    <name type="scientific">Bradyrhizobium barranii subsp. apii</name>
    <dbReference type="NCBI Taxonomy" id="2819348"/>
    <lineage>
        <taxon>Bacteria</taxon>
        <taxon>Pseudomonadati</taxon>
        <taxon>Pseudomonadota</taxon>
        <taxon>Alphaproteobacteria</taxon>
        <taxon>Hyphomicrobiales</taxon>
        <taxon>Nitrobacteraceae</taxon>
        <taxon>Bradyrhizobium</taxon>
        <taxon>Bradyrhizobium barranii</taxon>
    </lineage>
</organism>
<proteinExistence type="predicted"/>
<dbReference type="RefSeq" id="WP_166100360.1">
    <property type="nucleotide sequence ID" value="NZ_CP096251.1"/>
</dbReference>
<reference evidence="1" key="2">
    <citation type="submission" date="2022-04" db="EMBL/GenBank/DDBJ databases">
        <authorList>
            <person name="Bromfield E.S.P."/>
            <person name="Cloutier S."/>
        </authorList>
    </citation>
    <scope>NUCLEOTIDE SEQUENCE</scope>
    <source>
        <strain evidence="1">1S5</strain>
    </source>
</reference>
<sequence>MAKVFRMIVSPVTAIQAVRKMSPVFALVADMAMCPAGYQPGRFDDPKRGHHVGASKFSSAGQIFGNRARSAGGLAPGNPVQ</sequence>
<evidence type="ECO:0000313" key="1">
    <source>
        <dbReference type="EMBL" id="UPT90174.1"/>
    </source>
</evidence>
<dbReference type="AlphaFoldDB" id="A0A8T5VL35"/>
<evidence type="ECO:0000313" key="2">
    <source>
        <dbReference type="Proteomes" id="UP000551709"/>
    </source>
</evidence>
<accession>A0A8T5VL35</accession>
<name>A0A8T5VL35_9BRAD</name>